<dbReference type="EMBL" id="MU118352">
    <property type="protein sequence ID" value="KAF9642804.1"/>
    <property type="molecule type" value="Genomic_DNA"/>
</dbReference>
<name>A0ACB6YZD8_THEGA</name>
<proteinExistence type="predicted"/>
<protein>
    <submittedName>
        <fullName evidence="1">Uncharacterized protein</fullName>
    </submittedName>
</protein>
<keyword evidence="2" id="KW-1185">Reference proteome</keyword>
<gene>
    <name evidence="1" type="ORF">BDM02DRAFT_3192661</name>
</gene>
<sequence>MHYSRSTGQVALTVRLYLQELDPIIWLPTDLWFTFALRRVNEFSRFQERLSLFGNWPENYGGLTCILTHVIQQVGVTPIPKDHDLRNDLKELRFDMVCNWFGCFFLHNLDLTNGQLSDVQQQDPPEQLKRIGVTTTCWRENIPQPELLPSPDALTWEELKRLVNKKSHRVKIQPWKWDPLWTTYSAGRALFCEFTHTYWLANAPENIKMLDGVPATLEQAVRATCQWTHYNAQWHAGA</sequence>
<organism evidence="1 2">
    <name type="scientific">Thelephora ganbajun</name>
    <name type="common">Ganba fungus</name>
    <dbReference type="NCBI Taxonomy" id="370292"/>
    <lineage>
        <taxon>Eukaryota</taxon>
        <taxon>Fungi</taxon>
        <taxon>Dikarya</taxon>
        <taxon>Basidiomycota</taxon>
        <taxon>Agaricomycotina</taxon>
        <taxon>Agaricomycetes</taxon>
        <taxon>Thelephorales</taxon>
        <taxon>Thelephoraceae</taxon>
        <taxon>Thelephora</taxon>
    </lineage>
</organism>
<reference evidence="1" key="2">
    <citation type="journal article" date="2020" name="Nat. Commun.">
        <title>Large-scale genome sequencing of mycorrhizal fungi provides insights into the early evolution of symbiotic traits.</title>
        <authorList>
            <person name="Miyauchi S."/>
            <person name="Kiss E."/>
            <person name="Kuo A."/>
            <person name="Drula E."/>
            <person name="Kohler A."/>
            <person name="Sanchez-Garcia M."/>
            <person name="Morin E."/>
            <person name="Andreopoulos B."/>
            <person name="Barry K.W."/>
            <person name="Bonito G."/>
            <person name="Buee M."/>
            <person name="Carver A."/>
            <person name="Chen C."/>
            <person name="Cichocki N."/>
            <person name="Clum A."/>
            <person name="Culley D."/>
            <person name="Crous P.W."/>
            <person name="Fauchery L."/>
            <person name="Girlanda M."/>
            <person name="Hayes R.D."/>
            <person name="Keri Z."/>
            <person name="LaButti K."/>
            <person name="Lipzen A."/>
            <person name="Lombard V."/>
            <person name="Magnuson J."/>
            <person name="Maillard F."/>
            <person name="Murat C."/>
            <person name="Nolan M."/>
            <person name="Ohm R.A."/>
            <person name="Pangilinan J."/>
            <person name="Pereira M.F."/>
            <person name="Perotto S."/>
            <person name="Peter M."/>
            <person name="Pfister S."/>
            <person name="Riley R."/>
            <person name="Sitrit Y."/>
            <person name="Stielow J.B."/>
            <person name="Szollosi G."/>
            <person name="Zifcakova L."/>
            <person name="Stursova M."/>
            <person name="Spatafora J.W."/>
            <person name="Tedersoo L."/>
            <person name="Vaario L.M."/>
            <person name="Yamada A."/>
            <person name="Yan M."/>
            <person name="Wang P."/>
            <person name="Xu J."/>
            <person name="Bruns T."/>
            <person name="Baldrian P."/>
            <person name="Vilgalys R."/>
            <person name="Dunand C."/>
            <person name="Henrissat B."/>
            <person name="Grigoriev I.V."/>
            <person name="Hibbett D."/>
            <person name="Nagy L.G."/>
            <person name="Martin F.M."/>
        </authorList>
    </citation>
    <scope>NUCLEOTIDE SEQUENCE</scope>
    <source>
        <strain evidence="1">P2</strain>
    </source>
</reference>
<evidence type="ECO:0000313" key="1">
    <source>
        <dbReference type="EMBL" id="KAF9642804.1"/>
    </source>
</evidence>
<comment type="caution">
    <text evidence="1">The sequence shown here is derived from an EMBL/GenBank/DDBJ whole genome shotgun (WGS) entry which is preliminary data.</text>
</comment>
<dbReference type="Proteomes" id="UP000886501">
    <property type="component" value="Unassembled WGS sequence"/>
</dbReference>
<accession>A0ACB6YZD8</accession>
<reference evidence="1" key="1">
    <citation type="submission" date="2019-10" db="EMBL/GenBank/DDBJ databases">
        <authorList>
            <consortium name="DOE Joint Genome Institute"/>
            <person name="Kuo A."/>
            <person name="Miyauchi S."/>
            <person name="Kiss E."/>
            <person name="Drula E."/>
            <person name="Kohler A."/>
            <person name="Sanchez-Garcia M."/>
            <person name="Andreopoulos B."/>
            <person name="Barry K.W."/>
            <person name="Bonito G."/>
            <person name="Buee M."/>
            <person name="Carver A."/>
            <person name="Chen C."/>
            <person name="Cichocki N."/>
            <person name="Clum A."/>
            <person name="Culley D."/>
            <person name="Crous P.W."/>
            <person name="Fauchery L."/>
            <person name="Girlanda M."/>
            <person name="Hayes R."/>
            <person name="Keri Z."/>
            <person name="Labutti K."/>
            <person name="Lipzen A."/>
            <person name="Lombard V."/>
            <person name="Magnuson J."/>
            <person name="Maillard F."/>
            <person name="Morin E."/>
            <person name="Murat C."/>
            <person name="Nolan M."/>
            <person name="Ohm R."/>
            <person name="Pangilinan J."/>
            <person name="Pereira M."/>
            <person name="Perotto S."/>
            <person name="Peter M."/>
            <person name="Riley R."/>
            <person name="Sitrit Y."/>
            <person name="Stielow B."/>
            <person name="Szollosi G."/>
            <person name="Zifcakova L."/>
            <person name="Stursova M."/>
            <person name="Spatafora J.W."/>
            <person name="Tedersoo L."/>
            <person name="Vaario L.-M."/>
            <person name="Yamada A."/>
            <person name="Yan M."/>
            <person name="Wang P."/>
            <person name="Xu J."/>
            <person name="Bruns T."/>
            <person name="Baldrian P."/>
            <person name="Vilgalys R."/>
            <person name="Henrissat B."/>
            <person name="Grigoriev I.V."/>
            <person name="Hibbett D."/>
            <person name="Nagy L.G."/>
            <person name="Martin F.M."/>
        </authorList>
    </citation>
    <scope>NUCLEOTIDE SEQUENCE</scope>
    <source>
        <strain evidence="1">P2</strain>
    </source>
</reference>
<evidence type="ECO:0000313" key="2">
    <source>
        <dbReference type="Proteomes" id="UP000886501"/>
    </source>
</evidence>